<dbReference type="AlphaFoldDB" id="A0A830CMA0"/>
<dbReference type="PANTHER" id="PTHR35288:SF2">
    <property type="entry name" value="TRANSMEMBRANE PROTEIN"/>
    <property type="match status" value="1"/>
</dbReference>
<proteinExistence type="predicted"/>
<dbReference type="Proteomes" id="UP000653305">
    <property type="component" value="Unassembled WGS sequence"/>
</dbReference>
<reference evidence="1" key="1">
    <citation type="submission" date="2020-07" db="EMBL/GenBank/DDBJ databases">
        <title>Ethylene signaling mediates host invasion by parasitic plants.</title>
        <authorList>
            <person name="Yoshida S."/>
        </authorList>
    </citation>
    <scope>NUCLEOTIDE SEQUENCE</scope>
    <source>
        <strain evidence="1">Okayama</strain>
    </source>
</reference>
<name>A0A830CMA0_9LAMI</name>
<organism evidence="1 2">
    <name type="scientific">Phtheirospermum japonicum</name>
    <dbReference type="NCBI Taxonomy" id="374723"/>
    <lineage>
        <taxon>Eukaryota</taxon>
        <taxon>Viridiplantae</taxon>
        <taxon>Streptophyta</taxon>
        <taxon>Embryophyta</taxon>
        <taxon>Tracheophyta</taxon>
        <taxon>Spermatophyta</taxon>
        <taxon>Magnoliopsida</taxon>
        <taxon>eudicotyledons</taxon>
        <taxon>Gunneridae</taxon>
        <taxon>Pentapetalae</taxon>
        <taxon>asterids</taxon>
        <taxon>lamiids</taxon>
        <taxon>Lamiales</taxon>
        <taxon>Orobanchaceae</taxon>
        <taxon>Orobanchaceae incertae sedis</taxon>
        <taxon>Phtheirospermum</taxon>
    </lineage>
</organism>
<accession>A0A830CMA0</accession>
<keyword evidence="2" id="KW-1185">Reference proteome</keyword>
<evidence type="ECO:0000313" key="2">
    <source>
        <dbReference type="Proteomes" id="UP000653305"/>
    </source>
</evidence>
<evidence type="ECO:0000313" key="1">
    <source>
        <dbReference type="EMBL" id="GFP95521.1"/>
    </source>
</evidence>
<dbReference type="EMBL" id="BMAC01000393">
    <property type="protein sequence ID" value="GFP95521.1"/>
    <property type="molecule type" value="Genomic_DNA"/>
</dbReference>
<protein>
    <submittedName>
        <fullName evidence="1">Uncharacterized protein</fullName>
    </submittedName>
</protein>
<dbReference type="OrthoDB" id="2016444at2759"/>
<dbReference type="PANTHER" id="PTHR35288">
    <property type="entry name" value="TAIL FIBER"/>
    <property type="match status" value="1"/>
</dbReference>
<sequence length="150" mass="16714">MACQLIGAEVLPRVVVKALVYPGAIKRSFMKGTTIPSPDQLFNSYKYNMRGNPVTIDLRQLEVIAGSYLCVAGALLGLIKRGRISLIGLILIIWGINKHGSEANCIYPEMIITLIIAFFSVRNDVRRLIGCCMPNCIVKRLHNYSKTKFN</sequence>
<gene>
    <name evidence="1" type="ORF">PHJA_001696400</name>
</gene>
<comment type="caution">
    <text evidence="1">The sequence shown here is derived from an EMBL/GenBank/DDBJ whole genome shotgun (WGS) entry which is preliminary data.</text>
</comment>